<gene>
    <name evidence="2" type="ORF">DXT76_10715</name>
</gene>
<proteinExistence type="predicted"/>
<organism evidence="2 3">
    <name type="scientific">Halobacillus trueperi</name>
    <dbReference type="NCBI Taxonomy" id="156205"/>
    <lineage>
        <taxon>Bacteria</taxon>
        <taxon>Bacillati</taxon>
        <taxon>Bacillota</taxon>
        <taxon>Bacilli</taxon>
        <taxon>Bacillales</taxon>
        <taxon>Bacillaceae</taxon>
        <taxon>Halobacillus</taxon>
    </lineage>
</organism>
<evidence type="ECO:0000313" key="2">
    <source>
        <dbReference type="EMBL" id="RDY70848.1"/>
    </source>
</evidence>
<feature type="region of interest" description="Disordered" evidence="1">
    <location>
        <begin position="31"/>
        <end position="71"/>
    </location>
</feature>
<feature type="compositionally biased region" description="Basic and acidic residues" evidence="1">
    <location>
        <begin position="31"/>
        <end position="54"/>
    </location>
</feature>
<accession>A0A3D8VPX6</accession>
<dbReference type="PROSITE" id="PS51257">
    <property type="entry name" value="PROKAR_LIPOPROTEIN"/>
    <property type="match status" value="1"/>
</dbReference>
<evidence type="ECO:0000256" key="1">
    <source>
        <dbReference type="SAM" id="MobiDB-lite"/>
    </source>
</evidence>
<dbReference type="AlphaFoldDB" id="A0A3D8VPX6"/>
<dbReference type="Proteomes" id="UP000257032">
    <property type="component" value="Unassembled WGS sequence"/>
</dbReference>
<protein>
    <submittedName>
        <fullName evidence="2">Uncharacterized protein</fullName>
    </submittedName>
</protein>
<name>A0A3D8VPX6_9BACI</name>
<evidence type="ECO:0000313" key="3">
    <source>
        <dbReference type="Proteomes" id="UP000257032"/>
    </source>
</evidence>
<dbReference type="RefSeq" id="WP_115894172.1">
    <property type="nucleotide sequence ID" value="NZ_QTLC01000039.1"/>
</dbReference>
<dbReference type="EMBL" id="QTLC01000039">
    <property type="protein sequence ID" value="RDY70848.1"/>
    <property type="molecule type" value="Genomic_DNA"/>
</dbReference>
<reference evidence="2 3" key="1">
    <citation type="submission" date="2018-08" db="EMBL/GenBank/DDBJ databases">
        <title>Genome sequence of strict halophilic Halobacillus trueperi SS1 isolated from Lunsu, a salty water body of North West Himalayas.</title>
        <authorList>
            <person name="Gupta S."/>
            <person name="Sharma P."/>
            <person name="Dev K."/>
            <person name="Baumler D."/>
            <person name="Sourirajan A."/>
        </authorList>
    </citation>
    <scope>NUCLEOTIDE SEQUENCE [LARGE SCALE GENOMIC DNA]</scope>
    <source>
        <strain evidence="2 3">SS1</strain>
    </source>
</reference>
<comment type="caution">
    <text evidence="2">The sequence shown here is derived from an EMBL/GenBank/DDBJ whole genome shotgun (WGS) entry which is preliminary data.</text>
</comment>
<sequence length="104" mass="11821">MKVRNVLTTSAITSMILLAACETEEVPQEVEAVKADETEEYNDKTYDRDGDVIEKATTASDPDSSEEKYESKYDKRLMIPEGYEGFTKTLENFELPQKGRLSEE</sequence>